<evidence type="ECO:0000256" key="1">
    <source>
        <dbReference type="ARBA" id="ARBA00008710"/>
    </source>
</evidence>
<dbReference type="AlphaFoldDB" id="A0A7K3M249"/>
<dbReference type="NCBIfam" id="TIGR00026">
    <property type="entry name" value="hi_GC_TIGR00026"/>
    <property type="match status" value="1"/>
</dbReference>
<dbReference type="GO" id="GO:0070967">
    <property type="term" value="F:coenzyme F420 binding"/>
    <property type="evidence" value="ECO:0007669"/>
    <property type="project" value="TreeGrafter"/>
</dbReference>
<dbReference type="Proteomes" id="UP000460435">
    <property type="component" value="Unassembled WGS sequence"/>
</dbReference>
<dbReference type="PANTHER" id="PTHR39428:SF1">
    <property type="entry name" value="F420H(2)-DEPENDENT QUINONE REDUCTASE RV1261C"/>
    <property type="match status" value="1"/>
</dbReference>
<comment type="similarity">
    <text evidence="1">Belongs to the F420H(2)-dependent quinone reductase family.</text>
</comment>
<dbReference type="InterPro" id="IPR012349">
    <property type="entry name" value="Split_barrel_FMN-bd"/>
</dbReference>
<protein>
    <submittedName>
        <fullName evidence="3">Nitroreductase family deazaflavin-dependent oxidoreductase</fullName>
    </submittedName>
</protein>
<reference evidence="3 4" key="1">
    <citation type="submission" date="2019-11" db="EMBL/GenBank/DDBJ databases">
        <authorList>
            <person name="Li X.-J."/>
            <person name="Feng X.-M."/>
        </authorList>
    </citation>
    <scope>NUCLEOTIDE SEQUENCE [LARGE SCALE GENOMIC DNA]</scope>
    <source>
        <strain evidence="3 4">XMNu-373</strain>
    </source>
</reference>
<dbReference type="Pfam" id="PF04075">
    <property type="entry name" value="F420H2_quin_red"/>
    <property type="match status" value="1"/>
</dbReference>
<dbReference type="GO" id="GO:0005886">
    <property type="term" value="C:plasma membrane"/>
    <property type="evidence" value="ECO:0007669"/>
    <property type="project" value="TreeGrafter"/>
</dbReference>
<accession>A0A7K3M249</accession>
<proteinExistence type="inferred from homology"/>
<gene>
    <name evidence="3" type="ORF">F7O44_09755</name>
</gene>
<organism evidence="3 4">
    <name type="scientific">Phytoactinopolyspora mesophila</name>
    <dbReference type="NCBI Taxonomy" id="2650750"/>
    <lineage>
        <taxon>Bacteria</taxon>
        <taxon>Bacillati</taxon>
        <taxon>Actinomycetota</taxon>
        <taxon>Actinomycetes</taxon>
        <taxon>Jiangellales</taxon>
        <taxon>Jiangellaceae</taxon>
        <taxon>Phytoactinopolyspora</taxon>
    </lineage>
</organism>
<keyword evidence="4" id="KW-1185">Reference proteome</keyword>
<dbReference type="GO" id="GO:0016491">
    <property type="term" value="F:oxidoreductase activity"/>
    <property type="evidence" value="ECO:0007669"/>
    <property type="project" value="InterPro"/>
</dbReference>
<dbReference type="PANTHER" id="PTHR39428">
    <property type="entry name" value="F420H(2)-DEPENDENT QUINONE REDUCTASE RV1261C"/>
    <property type="match status" value="1"/>
</dbReference>
<name>A0A7K3M249_9ACTN</name>
<dbReference type="Gene3D" id="2.30.110.10">
    <property type="entry name" value="Electron Transport, Fmn-binding Protein, Chain A"/>
    <property type="match status" value="1"/>
</dbReference>
<dbReference type="EMBL" id="WLZY01000002">
    <property type="protein sequence ID" value="NDL57354.1"/>
    <property type="molecule type" value="Genomic_DNA"/>
</dbReference>
<dbReference type="RefSeq" id="WP_162449998.1">
    <property type="nucleotide sequence ID" value="NZ_WLZY01000002.1"/>
</dbReference>
<evidence type="ECO:0000313" key="4">
    <source>
        <dbReference type="Proteomes" id="UP000460435"/>
    </source>
</evidence>
<dbReference type="SUPFAM" id="SSF50475">
    <property type="entry name" value="FMN-binding split barrel"/>
    <property type="match status" value="1"/>
</dbReference>
<comment type="catalytic activity">
    <reaction evidence="2">
        <text>oxidized coenzyme F420-(gamma-L-Glu)(n) + a quinol + H(+) = reduced coenzyme F420-(gamma-L-Glu)(n) + a quinone</text>
        <dbReference type="Rhea" id="RHEA:39663"/>
        <dbReference type="Rhea" id="RHEA-COMP:12939"/>
        <dbReference type="Rhea" id="RHEA-COMP:14378"/>
        <dbReference type="ChEBI" id="CHEBI:15378"/>
        <dbReference type="ChEBI" id="CHEBI:24646"/>
        <dbReference type="ChEBI" id="CHEBI:132124"/>
        <dbReference type="ChEBI" id="CHEBI:133980"/>
        <dbReference type="ChEBI" id="CHEBI:139511"/>
    </reaction>
</comment>
<sequence length="145" mass="16095">MTAQVTDSPDPAVADHVRRYLATDGADGYLEGGSTNLVLTTVGRSTGQRRRTGLFFGQDGERLVLVASGVRFGDPTLPHWYRNLRANPEVEVQIRAERFTALARIAEGAERTRLWRLMADDAPVFERHQASVPHDIPVVVLERTS</sequence>
<dbReference type="InterPro" id="IPR004378">
    <property type="entry name" value="F420H2_quin_Rdtase"/>
</dbReference>
<comment type="caution">
    <text evidence="3">The sequence shown here is derived from an EMBL/GenBank/DDBJ whole genome shotgun (WGS) entry which is preliminary data.</text>
</comment>
<evidence type="ECO:0000313" key="3">
    <source>
        <dbReference type="EMBL" id="NDL57354.1"/>
    </source>
</evidence>
<evidence type="ECO:0000256" key="2">
    <source>
        <dbReference type="ARBA" id="ARBA00049106"/>
    </source>
</evidence>